<dbReference type="EMBL" id="JOTA01000030">
    <property type="protein sequence ID" value="KFM21286.1"/>
    <property type="molecule type" value="Genomic_DNA"/>
</dbReference>
<keyword evidence="2" id="KW-1185">Reference proteome</keyword>
<evidence type="ECO:0000313" key="1">
    <source>
        <dbReference type="EMBL" id="KFM21286.1"/>
    </source>
</evidence>
<comment type="caution">
    <text evidence="1">The sequence shown here is derived from an EMBL/GenBank/DDBJ whole genome shotgun (WGS) entry which is preliminary data.</text>
</comment>
<accession>A0A087S6D2</accession>
<reference evidence="1 2" key="1">
    <citation type="submission" date="2014-06" db="EMBL/GenBank/DDBJ databases">
        <authorList>
            <person name="Ngugi D.K."/>
            <person name="Blom J."/>
            <person name="Alam I."/>
            <person name="Rashid M."/>
            <person name="Baalawi W."/>
            <person name="Zhang G."/>
            <person name="Hikmawan T."/>
            <person name="Guan Y."/>
            <person name="Antunes A."/>
            <person name="Siam R."/>
            <person name="El-Dorry H."/>
            <person name="Bajic V."/>
            <person name="Stingl U."/>
        </authorList>
    </citation>
    <scope>NUCLEOTIDE SEQUENCE [LARGE SCALE GENOMIC DNA]</scope>
    <source>
        <strain evidence="1">SCGC AAA799-B03</strain>
    </source>
</reference>
<evidence type="ECO:0000313" key="2">
    <source>
        <dbReference type="Proteomes" id="UP000029384"/>
    </source>
</evidence>
<dbReference type="AlphaFoldDB" id="A0A087S6D2"/>
<name>A0A087S6D2_9ARCH</name>
<protein>
    <submittedName>
        <fullName evidence="1">Uncharacterized protein</fullName>
    </submittedName>
</protein>
<dbReference type="Proteomes" id="UP000029384">
    <property type="component" value="Unassembled WGS sequence"/>
</dbReference>
<sequence>MDNKDDEVEMFKNINIKNISALLDIGPTKL</sequence>
<proteinExistence type="predicted"/>
<organism evidence="1 2">
    <name type="scientific">Marine Group I thaumarchaeote SCGC AAA799-B03</name>
    <dbReference type="NCBI Taxonomy" id="1502289"/>
    <lineage>
        <taxon>Archaea</taxon>
        <taxon>Nitrososphaerota</taxon>
        <taxon>Marine Group I</taxon>
    </lineage>
</organism>
<gene>
    <name evidence="1" type="ORF">AAA799B03_01174</name>
</gene>